<comment type="function">
    <text evidence="10">3' to 5' exoribonuclease required for proper 3' end maturation of MRP RNA and of the U5L snRNA.</text>
</comment>
<feature type="domain" description="Exonuclease" evidence="13">
    <location>
        <begin position="268"/>
        <end position="425"/>
    </location>
</feature>
<evidence type="ECO:0000256" key="11">
    <source>
        <dbReference type="ARBA" id="ARBA00039985"/>
    </source>
</evidence>
<keyword evidence="6" id="KW-0540">Nuclease</keyword>
<reference evidence="14 15" key="1">
    <citation type="submission" date="2024-03" db="EMBL/GenBank/DDBJ databases">
        <authorList>
            <person name="Brejova B."/>
        </authorList>
    </citation>
    <scope>NUCLEOTIDE SEQUENCE [LARGE SCALE GENOMIC DNA]</scope>
    <source>
        <strain evidence="14 15">CBS 14171</strain>
    </source>
</reference>
<keyword evidence="5" id="KW-0698">rRNA processing</keyword>
<dbReference type="InterPro" id="IPR034922">
    <property type="entry name" value="REX1-like_exo"/>
</dbReference>
<dbReference type="RefSeq" id="XP_066827726.1">
    <property type="nucleotide sequence ID" value="XM_066976746.1"/>
</dbReference>
<evidence type="ECO:0000256" key="8">
    <source>
        <dbReference type="ARBA" id="ARBA00022839"/>
    </source>
</evidence>
<organism evidence="14 15">
    <name type="scientific">Lodderomyces beijingensis</name>
    <dbReference type="NCBI Taxonomy" id="1775926"/>
    <lineage>
        <taxon>Eukaryota</taxon>
        <taxon>Fungi</taxon>
        <taxon>Dikarya</taxon>
        <taxon>Ascomycota</taxon>
        <taxon>Saccharomycotina</taxon>
        <taxon>Pichiomycetes</taxon>
        <taxon>Debaryomycetaceae</taxon>
        <taxon>Candida/Lodderomyces clade</taxon>
        <taxon>Lodderomyces</taxon>
    </lineage>
</organism>
<accession>A0ABP0ZEI3</accession>
<evidence type="ECO:0000256" key="6">
    <source>
        <dbReference type="ARBA" id="ARBA00022722"/>
    </source>
</evidence>
<keyword evidence="15" id="KW-1185">Reference proteome</keyword>
<evidence type="ECO:0000256" key="5">
    <source>
        <dbReference type="ARBA" id="ARBA00022552"/>
    </source>
</evidence>
<comment type="subcellular location">
    <subcellularLocation>
        <location evidence="2">Cytoplasm</location>
    </subcellularLocation>
    <subcellularLocation>
        <location evidence="1">Nucleus</location>
    </subcellularLocation>
</comment>
<evidence type="ECO:0000259" key="13">
    <source>
        <dbReference type="SMART" id="SM00479"/>
    </source>
</evidence>
<dbReference type="PANTHER" id="PTHR12801">
    <property type="entry name" value="RNA EXONUCLEASE REXO1 / RECO3 FAMILY MEMBER-RELATED"/>
    <property type="match status" value="1"/>
</dbReference>
<dbReference type="PANTHER" id="PTHR12801:SF118">
    <property type="entry name" value="RNA EXONUCLEASE 3"/>
    <property type="match status" value="1"/>
</dbReference>
<proteinExistence type="inferred from homology"/>
<comment type="similarity">
    <text evidence="3">Belongs to the REXO1/REXO3 family.</text>
</comment>
<evidence type="ECO:0000256" key="2">
    <source>
        <dbReference type="ARBA" id="ARBA00004496"/>
    </source>
</evidence>
<dbReference type="CDD" id="cd06145">
    <property type="entry name" value="REX1_like"/>
    <property type="match status" value="1"/>
</dbReference>
<dbReference type="InterPro" id="IPR013520">
    <property type="entry name" value="Ribonucl_H"/>
</dbReference>
<evidence type="ECO:0000256" key="10">
    <source>
        <dbReference type="ARBA" id="ARBA00037201"/>
    </source>
</evidence>
<feature type="region of interest" description="Disordered" evidence="12">
    <location>
        <begin position="1"/>
        <end position="56"/>
    </location>
</feature>
<dbReference type="EMBL" id="OZ022405">
    <property type="protein sequence ID" value="CAK9436230.1"/>
    <property type="molecule type" value="Genomic_DNA"/>
</dbReference>
<evidence type="ECO:0000256" key="9">
    <source>
        <dbReference type="ARBA" id="ARBA00023242"/>
    </source>
</evidence>
<evidence type="ECO:0000313" key="15">
    <source>
        <dbReference type="Proteomes" id="UP001497383"/>
    </source>
</evidence>
<dbReference type="GeneID" id="92205984"/>
<evidence type="ECO:0000313" key="14">
    <source>
        <dbReference type="EMBL" id="CAK9436230.1"/>
    </source>
</evidence>
<dbReference type="SUPFAM" id="SSF53098">
    <property type="entry name" value="Ribonuclease H-like"/>
    <property type="match status" value="1"/>
</dbReference>
<evidence type="ECO:0000256" key="1">
    <source>
        <dbReference type="ARBA" id="ARBA00004123"/>
    </source>
</evidence>
<evidence type="ECO:0000256" key="7">
    <source>
        <dbReference type="ARBA" id="ARBA00022801"/>
    </source>
</evidence>
<sequence length="428" mass="49229">MFKNLENIDGKPIPSSKNGKETGEKRSRVEDYQSRKRHKPESAGKDEDNDSKDIKYILPKTVPTMPAPIPERKKHIEHIAAILIKKDPSNPTPRAQAVEIEYEIARNCNFRTYAQSLRNQVYKLQHPEKVGSKAGAKTRPRSQEMSLLSSMVLAEKTLQKFGYVMEIPRAQVEKESSSLTRECRRCGTEFNVSRQLEPTTCKFHHGKLRKREGTKMRYYDCCNASQDDQKTCDEAEHHVFQLDKPEQKHQVLPYFHTSEMFQSGGEFDALGIDCEMGFTTKGFELMRITAVDYFSLKTVLDIYVLPFGEVVDFNTRYSGISKIDKEFVSFNQAMQQLGTVMDKETILIGHGLENDMNAMRLIHKKIIDTSVLYPRHEATPTFRWRLKDLAFKYLSKNIQMGEHDSAEDSVAAIEIVKFHLNKAHPIKE</sequence>
<dbReference type="Proteomes" id="UP001497383">
    <property type="component" value="Chromosome 1"/>
</dbReference>
<dbReference type="InterPro" id="IPR047021">
    <property type="entry name" value="REXO1/3/4-like"/>
</dbReference>
<feature type="compositionally biased region" description="Basic and acidic residues" evidence="12">
    <location>
        <begin position="18"/>
        <end position="55"/>
    </location>
</feature>
<name>A0ABP0ZEI3_9ASCO</name>
<keyword evidence="7" id="KW-0378">Hydrolase</keyword>
<evidence type="ECO:0000256" key="3">
    <source>
        <dbReference type="ARBA" id="ARBA00006357"/>
    </source>
</evidence>
<gene>
    <name evidence="14" type="ORF">LODBEIA_P07880</name>
</gene>
<evidence type="ECO:0000256" key="4">
    <source>
        <dbReference type="ARBA" id="ARBA00022490"/>
    </source>
</evidence>
<dbReference type="InterPro" id="IPR012337">
    <property type="entry name" value="RNaseH-like_sf"/>
</dbReference>
<dbReference type="InterPro" id="IPR036397">
    <property type="entry name" value="RNaseH_sf"/>
</dbReference>
<keyword evidence="4" id="KW-0963">Cytoplasm</keyword>
<protein>
    <recommendedName>
        <fullName evidence="11">RNA exonuclease 3</fullName>
    </recommendedName>
</protein>
<keyword evidence="9" id="KW-0539">Nucleus</keyword>
<dbReference type="SMART" id="SM00479">
    <property type="entry name" value="EXOIII"/>
    <property type="match status" value="1"/>
</dbReference>
<evidence type="ECO:0000256" key="12">
    <source>
        <dbReference type="SAM" id="MobiDB-lite"/>
    </source>
</evidence>
<keyword evidence="8" id="KW-0269">Exonuclease</keyword>
<dbReference type="Gene3D" id="3.30.420.10">
    <property type="entry name" value="Ribonuclease H-like superfamily/Ribonuclease H"/>
    <property type="match status" value="1"/>
</dbReference>